<evidence type="ECO:0000256" key="5">
    <source>
        <dbReference type="ARBA" id="ARBA00022475"/>
    </source>
</evidence>
<dbReference type="PANTHER" id="PTHR30034">
    <property type="entry name" value="FLAGELLAR MOTOR SWITCH PROTEIN FLIM"/>
    <property type="match status" value="1"/>
</dbReference>
<dbReference type="Gene3D" id="2.30.330.10">
    <property type="entry name" value="SpoA-like"/>
    <property type="match status" value="1"/>
</dbReference>
<evidence type="ECO:0000256" key="10">
    <source>
        <dbReference type="ARBA" id="ARBA00025044"/>
    </source>
</evidence>
<evidence type="ECO:0000313" key="12">
    <source>
        <dbReference type="EMBL" id="NVO23177.1"/>
    </source>
</evidence>
<accession>A0A850Q0U0</accession>
<evidence type="ECO:0000256" key="3">
    <source>
        <dbReference type="ARBA" id="ARBA00011049"/>
    </source>
</evidence>
<organism evidence="12 13">
    <name type="scientific">Donghicola mangrovi</name>
    <dbReference type="NCBI Taxonomy" id="2729614"/>
    <lineage>
        <taxon>Bacteria</taxon>
        <taxon>Pseudomonadati</taxon>
        <taxon>Pseudomonadota</taxon>
        <taxon>Alphaproteobacteria</taxon>
        <taxon>Rhodobacterales</taxon>
        <taxon>Roseobacteraceae</taxon>
        <taxon>Donghicola</taxon>
    </lineage>
</organism>
<dbReference type="SUPFAM" id="SSF101801">
    <property type="entry name" value="Surface presentation of antigens (SPOA)"/>
    <property type="match status" value="1"/>
</dbReference>
<evidence type="ECO:0000256" key="2">
    <source>
        <dbReference type="ARBA" id="ARBA00004202"/>
    </source>
</evidence>
<dbReference type="GO" id="GO:0071978">
    <property type="term" value="P:bacterial-type flagellum-dependent swarming motility"/>
    <property type="evidence" value="ECO:0007669"/>
    <property type="project" value="TreeGrafter"/>
</dbReference>
<evidence type="ECO:0000256" key="9">
    <source>
        <dbReference type="ARBA" id="ARBA00023143"/>
    </source>
</evidence>
<evidence type="ECO:0000256" key="6">
    <source>
        <dbReference type="ARBA" id="ARBA00022500"/>
    </source>
</evidence>
<dbReference type="EMBL" id="JABCJE010000002">
    <property type="protein sequence ID" value="NVO23177.1"/>
    <property type="molecule type" value="Genomic_DNA"/>
</dbReference>
<dbReference type="InterPro" id="IPR001543">
    <property type="entry name" value="FliN-like_C"/>
</dbReference>
<dbReference type="InterPro" id="IPR036429">
    <property type="entry name" value="SpoA-like_sf"/>
</dbReference>
<dbReference type="PANTHER" id="PTHR30034:SF6">
    <property type="entry name" value="YOP PROTEINS TRANSLOCATION PROTEIN Q"/>
    <property type="match status" value="1"/>
</dbReference>
<dbReference type="RefSeq" id="WP_177157212.1">
    <property type="nucleotide sequence ID" value="NZ_JABCJE010000002.1"/>
</dbReference>
<dbReference type="GO" id="GO:0050918">
    <property type="term" value="P:positive chemotaxis"/>
    <property type="evidence" value="ECO:0007669"/>
    <property type="project" value="TreeGrafter"/>
</dbReference>
<dbReference type="InterPro" id="IPR028976">
    <property type="entry name" value="CheC-like_sf"/>
</dbReference>
<keyword evidence="6" id="KW-0145">Chemotaxis</keyword>
<feature type="domain" description="Flagellar motor switch protein FliN-like C-terminal" evidence="11">
    <location>
        <begin position="203"/>
        <end position="267"/>
    </location>
</feature>
<comment type="function">
    <text evidence="10">FliM is one of three proteins (FliG, FliN, FliM) that forms the rotor-mounted switch complex (C ring), located at the base of the basal body. This complex interacts with the CheY and CheZ chemotaxis proteins, in addition to contacting components of the motor that determine the direction of flagellar rotation.</text>
</comment>
<keyword evidence="9" id="KW-0975">Bacterial flagellum</keyword>
<evidence type="ECO:0000256" key="7">
    <source>
        <dbReference type="ARBA" id="ARBA00022779"/>
    </source>
</evidence>
<dbReference type="AlphaFoldDB" id="A0A850Q0U0"/>
<keyword evidence="7" id="KW-0283">Flagellar rotation</keyword>
<dbReference type="GO" id="GO:0005886">
    <property type="term" value="C:plasma membrane"/>
    <property type="evidence" value="ECO:0007669"/>
    <property type="project" value="UniProtKB-SubCell"/>
</dbReference>
<comment type="similarity">
    <text evidence="3">Belongs to the FliM family.</text>
</comment>
<sequence>MPDTALERMVRTGPKPVEPSDRFARACEVALGDALNHPVVVEETPRTQITAREAVRELSEGAMVLLLDAPDGGTGALLMPADLAAGMIELLTFGMLSRGPVAARMPTATDAAVIEPVVRALLQRMAAWEDGQPMRFGALLAPSHFARVMPEGMLDAYCAKVTLSDERAGHLRVLVPVPVPEEPERDPEVEAKWRASMAENVTGSTVRVEVMLDALHLTLAEVSEWTEGTVLTFPVEALESAELRVRGGDCIGRARVGRLGAHRAVRLPAAEPAPEAELDMPMMPALVPENDNGDDFPIAPV</sequence>
<keyword evidence="8" id="KW-0472">Membrane</keyword>
<dbReference type="GO" id="GO:0009425">
    <property type="term" value="C:bacterial-type flagellum basal body"/>
    <property type="evidence" value="ECO:0007669"/>
    <property type="project" value="UniProtKB-SubCell"/>
</dbReference>
<evidence type="ECO:0000256" key="8">
    <source>
        <dbReference type="ARBA" id="ARBA00023136"/>
    </source>
</evidence>
<evidence type="ECO:0000256" key="1">
    <source>
        <dbReference type="ARBA" id="ARBA00004117"/>
    </source>
</evidence>
<name>A0A850Q0U0_9RHOB</name>
<protein>
    <recommendedName>
        <fullName evidence="4">Flagellar motor switch protein FliM</fullName>
    </recommendedName>
</protein>
<gene>
    <name evidence="12" type="ORF">HJ536_07405</name>
</gene>
<keyword evidence="5" id="KW-1003">Cell membrane</keyword>
<comment type="subcellular location">
    <subcellularLocation>
        <location evidence="1">Bacterial flagellum basal body</location>
    </subcellularLocation>
    <subcellularLocation>
        <location evidence="2">Cell membrane</location>
        <topology evidence="2">Peripheral membrane protein</topology>
    </subcellularLocation>
</comment>
<dbReference type="Gene3D" id="3.40.1550.10">
    <property type="entry name" value="CheC-like"/>
    <property type="match status" value="1"/>
</dbReference>
<reference evidence="12 13" key="1">
    <citation type="submission" date="2020-04" db="EMBL/GenBank/DDBJ databases">
        <title>Donghicola sp., a member of the Rhodobacteraceae family isolated from mangrove forest in Thailand.</title>
        <authorList>
            <person name="Charoenyingcharoen P."/>
            <person name="Yukphan P."/>
        </authorList>
    </citation>
    <scope>NUCLEOTIDE SEQUENCE [LARGE SCALE GENOMIC DNA]</scope>
    <source>
        <strain evidence="12 13">B5-SW-15</strain>
    </source>
</reference>
<evidence type="ECO:0000259" key="11">
    <source>
        <dbReference type="Pfam" id="PF01052"/>
    </source>
</evidence>
<dbReference type="Proteomes" id="UP000592216">
    <property type="component" value="Unassembled WGS sequence"/>
</dbReference>
<dbReference type="Pfam" id="PF01052">
    <property type="entry name" value="FliMN_C"/>
    <property type="match status" value="1"/>
</dbReference>
<evidence type="ECO:0000256" key="4">
    <source>
        <dbReference type="ARBA" id="ARBA00021898"/>
    </source>
</evidence>
<proteinExistence type="inferred from homology"/>
<evidence type="ECO:0000313" key="13">
    <source>
        <dbReference type="Proteomes" id="UP000592216"/>
    </source>
</evidence>
<comment type="caution">
    <text evidence="12">The sequence shown here is derived from an EMBL/GenBank/DDBJ whole genome shotgun (WGS) entry which is preliminary data.</text>
</comment>